<dbReference type="KEGG" id="cfer:D4Z93_08505"/>
<evidence type="ECO:0000313" key="9">
    <source>
        <dbReference type="EMBL" id="AYD40567.1"/>
    </source>
</evidence>
<dbReference type="OrthoDB" id="9794010at2"/>
<keyword evidence="10" id="KW-1185">Reference proteome</keyword>
<evidence type="ECO:0000256" key="5">
    <source>
        <dbReference type="ARBA" id="ARBA00022982"/>
    </source>
</evidence>
<evidence type="ECO:0000256" key="7">
    <source>
        <dbReference type="SAM" id="Phobius"/>
    </source>
</evidence>
<keyword evidence="4 6" id="KW-0288">FMN</keyword>
<dbReference type="Pfam" id="PF04205">
    <property type="entry name" value="FMN_bind"/>
    <property type="match status" value="1"/>
</dbReference>
<name>A0A386H4B0_9CLOT</name>
<proteinExistence type="inferred from homology"/>
<dbReference type="PANTHER" id="PTHR36118:SF1">
    <property type="entry name" value="ION-TRANSLOCATING OXIDOREDUCTASE COMPLEX SUBUNIT G"/>
    <property type="match status" value="1"/>
</dbReference>
<feature type="modified residue" description="FMN phosphoryl threonine" evidence="6">
    <location>
        <position position="162"/>
    </location>
</feature>
<dbReference type="PIRSF" id="PIRSF006091">
    <property type="entry name" value="E_trnsport_RnfG"/>
    <property type="match status" value="1"/>
</dbReference>
<feature type="domain" description="FMN-binding" evidence="8">
    <location>
        <begin position="91"/>
        <end position="179"/>
    </location>
</feature>
<dbReference type="EMBL" id="CP032416">
    <property type="protein sequence ID" value="AYD40567.1"/>
    <property type="molecule type" value="Genomic_DNA"/>
</dbReference>
<keyword evidence="6" id="KW-1003">Cell membrane</keyword>
<dbReference type="GO" id="GO:0005886">
    <property type="term" value="C:plasma membrane"/>
    <property type="evidence" value="ECO:0007669"/>
    <property type="project" value="UniProtKB-SubCell"/>
</dbReference>
<organism evidence="9 10">
    <name type="scientific">Clostridium fermenticellae</name>
    <dbReference type="NCBI Taxonomy" id="2068654"/>
    <lineage>
        <taxon>Bacteria</taxon>
        <taxon>Bacillati</taxon>
        <taxon>Bacillota</taxon>
        <taxon>Clostridia</taxon>
        <taxon>Eubacteriales</taxon>
        <taxon>Clostridiaceae</taxon>
        <taxon>Clostridium</taxon>
    </lineage>
</organism>
<dbReference type="Proteomes" id="UP000266301">
    <property type="component" value="Chromosome"/>
</dbReference>
<evidence type="ECO:0000256" key="2">
    <source>
        <dbReference type="ARBA" id="ARBA00022553"/>
    </source>
</evidence>
<keyword evidence="5 6" id="KW-0249">Electron transport</keyword>
<dbReference type="AlphaFoldDB" id="A0A386H4B0"/>
<dbReference type="HAMAP" id="MF_00479">
    <property type="entry name" value="RsxG_RnfG"/>
    <property type="match status" value="1"/>
</dbReference>
<accession>A0A386H4B0</accession>
<keyword evidence="3 6" id="KW-0285">Flavoprotein</keyword>
<dbReference type="NCBIfam" id="TIGR01947">
    <property type="entry name" value="rnfG"/>
    <property type="match status" value="1"/>
</dbReference>
<feature type="transmembrane region" description="Helical" evidence="7">
    <location>
        <begin position="12"/>
        <end position="35"/>
    </location>
</feature>
<comment type="subcellular location">
    <subcellularLocation>
        <location evidence="6">Cell membrane</location>
        <topology evidence="6">Single-pass membrane protein</topology>
    </subcellularLocation>
</comment>
<dbReference type="GO" id="GO:0009055">
    <property type="term" value="F:electron transfer activity"/>
    <property type="evidence" value="ECO:0007669"/>
    <property type="project" value="InterPro"/>
</dbReference>
<keyword evidence="6 7" id="KW-0812">Transmembrane</keyword>
<evidence type="ECO:0000256" key="3">
    <source>
        <dbReference type="ARBA" id="ARBA00022630"/>
    </source>
</evidence>
<gene>
    <name evidence="6" type="primary">rnfG</name>
    <name evidence="9" type="ORF">D4Z93_08505</name>
</gene>
<evidence type="ECO:0000256" key="6">
    <source>
        <dbReference type="HAMAP-Rule" id="MF_00479"/>
    </source>
</evidence>
<keyword evidence="2 6" id="KW-0597">Phosphoprotein</keyword>
<keyword evidence="6" id="KW-1278">Translocase</keyword>
<evidence type="ECO:0000256" key="1">
    <source>
        <dbReference type="ARBA" id="ARBA00022448"/>
    </source>
</evidence>
<dbReference type="PANTHER" id="PTHR36118">
    <property type="entry name" value="ION-TRANSLOCATING OXIDOREDUCTASE COMPLEX SUBUNIT G"/>
    <property type="match status" value="1"/>
</dbReference>
<dbReference type="RefSeq" id="WP_119972509.1">
    <property type="nucleotide sequence ID" value="NZ_CP032416.1"/>
</dbReference>
<dbReference type="EC" id="7.-.-.-" evidence="6"/>
<comment type="similarity">
    <text evidence="6">Belongs to the RnfG family.</text>
</comment>
<reference evidence="9 10" key="1">
    <citation type="journal article" date="2019" name="Int. J. Syst. Evol. Microbiol.">
        <title>Clostridium fermenticellae sp. nov., isolated from the mud in a fermentation cellar for the production of the Chinese liquor, baijiu.</title>
        <authorList>
            <person name="Xu P.X."/>
            <person name="Chai L.J."/>
            <person name="Qiu T."/>
            <person name="Zhang X.J."/>
            <person name="Lu Z.M."/>
            <person name="Xiao C."/>
            <person name="Wang S.T."/>
            <person name="Shen C.H."/>
            <person name="Shi J.S."/>
            <person name="Xu Z.H."/>
        </authorList>
    </citation>
    <scope>NUCLEOTIDE SEQUENCE [LARGE SCALE GENOMIC DNA]</scope>
    <source>
        <strain evidence="9 10">JN500901</strain>
    </source>
</reference>
<dbReference type="InterPro" id="IPR007329">
    <property type="entry name" value="FMN-bd"/>
</dbReference>
<comment type="cofactor">
    <cofactor evidence="6">
        <name>FMN</name>
        <dbReference type="ChEBI" id="CHEBI:58210"/>
    </cofactor>
</comment>
<comment type="function">
    <text evidence="6">Part of a membrane-bound complex that couples electron transfer with translocation of ions across the membrane.</text>
</comment>
<sequence length="186" mass="19850">MAENVQKKYSIVQIAMNLGLTCFVSGAILATAYYFTHPIAVQKSKQLTQQKMQALVKSADSFKAVPGKTDWYAAEKGGKTIAYVVPEAPGGYGGPIKMLVAVDDQGKVIEYDITEANETPGLGANASEEPFKSQFKGKASSDLDVVKDPTDKKHIQAMTGATISSRAVTKGVKQAVDDVNKFKGGK</sequence>
<dbReference type="SMART" id="SM00900">
    <property type="entry name" value="FMN_bind"/>
    <property type="match status" value="1"/>
</dbReference>
<comment type="subunit">
    <text evidence="6">The complex is composed of six subunits: RnfA, RnfB, RnfC, RnfD, RnfE and RnfG.</text>
</comment>
<keyword evidence="6 7" id="KW-1133">Transmembrane helix</keyword>
<keyword evidence="6 7" id="KW-0472">Membrane</keyword>
<evidence type="ECO:0000256" key="4">
    <source>
        <dbReference type="ARBA" id="ARBA00022643"/>
    </source>
</evidence>
<dbReference type="InterPro" id="IPR010209">
    <property type="entry name" value="Ion_transpt_RnfG/RsxG"/>
</dbReference>
<dbReference type="GO" id="GO:0022900">
    <property type="term" value="P:electron transport chain"/>
    <property type="evidence" value="ECO:0007669"/>
    <property type="project" value="UniProtKB-UniRule"/>
</dbReference>
<protein>
    <recommendedName>
        <fullName evidence="6">Ion-translocating oxidoreductase complex subunit G</fullName>
        <ecNumber evidence="6">7.-.-.-</ecNumber>
    </recommendedName>
    <alternativeName>
        <fullName evidence="6">Rnf electron transport complex subunit G</fullName>
    </alternativeName>
</protein>
<evidence type="ECO:0000259" key="8">
    <source>
        <dbReference type="SMART" id="SM00900"/>
    </source>
</evidence>
<evidence type="ECO:0000313" key="10">
    <source>
        <dbReference type="Proteomes" id="UP000266301"/>
    </source>
</evidence>
<keyword evidence="1 6" id="KW-0813">Transport</keyword>
<dbReference type="GO" id="GO:0010181">
    <property type="term" value="F:FMN binding"/>
    <property type="evidence" value="ECO:0007669"/>
    <property type="project" value="InterPro"/>
</dbReference>